<dbReference type="RefSeq" id="WP_275712279.1">
    <property type="nucleotide sequence ID" value="NZ_JAKLTN010000005.1"/>
</dbReference>
<dbReference type="InterPro" id="IPR003329">
    <property type="entry name" value="Cytidylyl_trans"/>
</dbReference>
<dbReference type="Gene3D" id="3.90.550.10">
    <property type="entry name" value="Spore Coat Polysaccharide Biosynthesis Protein SpsA, Chain A"/>
    <property type="match status" value="1"/>
</dbReference>
<proteinExistence type="predicted"/>
<dbReference type="Pfam" id="PF02348">
    <property type="entry name" value="CTP_transf_3"/>
    <property type="match status" value="1"/>
</dbReference>
<evidence type="ECO:0000313" key="2">
    <source>
        <dbReference type="Proteomes" id="UP001165384"/>
    </source>
</evidence>
<dbReference type="PANTHER" id="PTHR42866:SF1">
    <property type="entry name" value="SPORE COAT POLYSACCHARIDE BIOSYNTHESIS PROTEIN SPSF"/>
    <property type="match status" value="1"/>
</dbReference>
<gene>
    <name evidence="1" type="ORF">LZ012_17940</name>
</gene>
<accession>A0ABS9K6S5</accession>
<dbReference type="SUPFAM" id="SSF53448">
    <property type="entry name" value="Nucleotide-diphospho-sugar transferases"/>
    <property type="match status" value="1"/>
</dbReference>
<sequence>MLAILQARCSSSRLPGKVLKPLVGEPMLARHIERLRRSRHISPLLVATSTDVSDDPLAALCLRLDVQCHRGSLDDVLDRFFRAAEPLAPEHLIRLTGDCPLADPEVIDATIAFHLNGGHDYTSNAIQPTFPDGLDVEVFRFACLRDAWNEASLQSEREHVTSFIYRRPERYRIGHYKQADDLSWLRWTVDEPADFAMVQAVYEALYPSNPEFTTTDVLHLLAEHPEIARINADITRNEGYLKSLATDRNVTRLQGNAS</sequence>
<reference evidence="1" key="1">
    <citation type="submission" date="2022-01" db="EMBL/GenBank/DDBJ databases">
        <authorList>
            <person name="Jo J.-H."/>
            <person name="Im W.-T."/>
        </authorList>
    </citation>
    <scope>NUCLEOTIDE SEQUENCE</scope>
    <source>
        <strain evidence="1">XY25</strain>
    </source>
</reference>
<evidence type="ECO:0000313" key="1">
    <source>
        <dbReference type="EMBL" id="MCG2578880.1"/>
    </source>
</evidence>
<dbReference type="EMBL" id="JAKLTN010000005">
    <property type="protein sequence ID" value="MCG2578880.1"/>
    <property type="molecule type" value="Genomic_DNA"/>
</dbReference>
<name>A0ABS9K6S5_9RHOO</name>
<keyword evidence="2" id="KW-1185">Reference proteome</keyword>
<dbReference type="Proteomes" id="UP001165384">
    <property type="component" value="Unassembled WGS sequence"/>
</dbReference>
<dbReference type="InterPro" id="IPR029044">
    <property type="entry name" value="Nucleotide-diphossugar_trans"/>
</dbReference>
<dbReference type="PANTHER" id="PTHR42866">
    <property type="entry name" value="3-DEOXY-MANNO-OCTULOSONATE CYTIDYLYLTRANSFERASE"/>
    <property type="match status" value="1"/>
</dbReference>
<organism evidence="1 2">
    <name type="scientific">Dechloromonas hankyongensis</name>
    <dbReference type="NCBI Taxonomy" id="2908002"/>
    <lineage>
        <taxon>Bacteria</taxon>
        <taxon>Pseudomonadati</taxon>
        <taxon>Pseudomonadota</taxon>
        <taxon>Betaproteobacteria</taxon>
        <taxon>Rhodocyclales</taxon>
        <taxon>Azonexaceae</taxon>
        <taxon>Dechloromonas</taxon>
    </lineage>
</organism>
<comment type="caution">
    <text evidence="1">The sequence shown here is derived from an EMBL/GenBank/DDBJ whole genome shotgun (WGS) entry which is preliminary data.</text>
</comment>
<protein>
    <submittedName>
        <fullName evidence="1">Glycosyltransferase family protein</fullName>
    </submittedName>
</protein>
<dbReference type="CDD" id="cd02518">
    <property type="entry name" value="GT2_SpsF"/>
    <property type="match status" value="1"/>
</dbReference>